<gene>
    <name evidence="5" type="ORF">SAMN05444359_10687</name>
</gene>
<reference evidence="6" key="1">
    <citation type="submission" date="2016-10" db="EMBL/GenBank/DDBJ databases">
        <authorList>
            <person name="Varghese N."/>
            <person name="Submissions S."/>
        </authorList>
    </citation>
    <scope>NUCLEOTIDE SEQUENCE [LARGE SCALE GENOMIC DNA]</scope>
    <source>
        <strain evidence="6">DSM 24740</strain>
    </source>
</reference>
<dbReference type="AlphaFoldDB" id="A0A1H9DPW0"/>
<dbReference type="PROSITE" id="PS00045">
    <property type="entry name" value="HISTONE_LIKE"/>
    <property type="match status" value="1"/>
</dbReference>
<dbReference type="STRING" id="478744.SAMN05444359_10687"/>
<dbReference type="Pfam" id="PF00216">
    <property type="entry name" value="Bac_DNA_binding"/>
    <property type="match status" value="1"/>
</dbReference>
<dbReference type="InterPro" id="IPR020816">
    <property type="entry name" value="Histone-like_DNA-bd_CS"/>
</dbReference>
<proteinExistence type="inferred from homology"/>
<dbReference type="PRINTS" id="PR01727">
    <property type="entry name" value="DNABINDINGHU"/>
</dbReference>
<dbReference type="FunCoup" id="A0A1H9DPW0">
    <property type="interactions" value="374"/>
</dbReference>
<dbReference type="SMART" id="SM00411">
    <property type="entry name" value="BHL"/>
    <property type="match status" value="1"/>
</dbReference>
<evidence type="ECO:0000313" key="5">
    <source>
        <dbReference type="EMBL" id="SEQ15451.1"/>
    </source>
</evidence>
<dbReference type="GO" id="GO:0030527">
    <property type="term" value="F:structural constituent of chromatin"/>
    <property type="evidence" value="ECO:0007669"/>
    <property type="project" value="InterPro"/>
</dbReference>
<organism evidence="5 6">
    <name type="scientific">Neolewinella agarilytica</name>
    <dbReference type="NCBI Taxonomy" id="478744"/>
    <lineage>
        <taxon>Bacteria</taxon>
        <taxon>Pseudomonadati</taxon>
        <taxon>Bacteroidota</taxon>
        <taxon>Saprospiria</taxon>
        <taxon>Saprospirales</taxon>
        <taxon>Lewinellaceae</taxon>
        <taxon>Neolewinella</taxon>
    </lineage>
</organism>
<evidence type="ECO:0000256" key="1">
    <source>
        <dbReference type="ARBA" id="ARBA00010529"/>
    </source>
</evidence>
<evidence type="ECO:0000313" key="6">
    <source>
        <dbReference type="Proteomes" id="UP000199021"/>
    </source>
</evidence>
<protein>
    <submittedName>
        <fullName evidence="5">DNA-binding protein HU-beta</fullName>
    </submittedName>
</protein>
<dbReference type="InterPro" id="IPR000119">
    <property type="entry name" value="Hist_DNA-bd"/>
</dbReference>
<dbReference type="PANTHER" id="PTHR33175:SF3">
    <property type="entry name" value="DNA-BINDING PROTEIN HU-BETA"/>
    <property type="match status" value="1"/>
</dbReference>
<dbReference type="Gene3D" id="4.10.520.10">
    <property type="entry name" value="IHF-like DNA-binding proteins"/>
    <property type="match status" value="1"/>
</dbReference>
<evidence type="ECO:0000256" key="2">
    <source>
        <dbReference type="ARBA" id="ARBA00023067"/>
    </source>
</evidence>
<keyword evidence="3 5" id="KW-0238">DNA-binding</keyword>
<dbReference type="InParanoid" id="A0A1H9DPW0"/>
<evidence type="ECO:0000256" key="3">
    <source>
        <dbReference type="ARBA" id="ARBA00023125"/>
    </source>
</evidence>
<dbReference type="SUPFAM" id="SSF47729">
    <property type="entry name" value="IHF-like DNA-binding proteins"/>
    <property type="match status" value="1"/>
</dbReference>
<keyword evidence="6" id="KW-1185">Reference proteome</keyword>
<dbReference type="EMBL" id="FOFB01000006">
    <property type="protein sequence ID" value="SEQ15451.1"/>
    <property type="molecule type" value="Genomic_DNA"/>
</dbReference>
<dbReference type="OrthoDB" id="9799835at2"/>
<evidence type="ECO:0000256" key="4">
    <source>
        <dbReference type="RuleBase" id="RU003939"/>
    </source>
</evidence>
<dbReference type="InterPro" id="IPR010992">
    <property type="entry name" value="IHF-like_DNA-bd_dom_sf"/>
</dbReference>
<sequence>MNKGELVASIAEKSGLTQSQAEAALAATLETIGDALKSGDSVSLVGFGTFSANERPARDGRNPRTGETIKIAAKTVAKFKPGKKLSESLN</sequence>
<comment type="similarity">
    <text evidence="1 4">Belongs to the bacterial histone-like protein family.</text>
</comment>
<dbReference type="PANTHER" id="PTHR33175">
    <property type="entry name" value="DNA-BINDING PROTEIN HU"/>
    <property type="match status" value="1"/>
</dbReference>
<dbReference type="GO" id="GO:0005829">
    <property type="term" value="C:cytosol"/>
    <property type="evidence" value="ECO:0007669"/>
    <property type="project" value="TreeGrafter"/>
</dbReference>
<dbReference type="GO" id="GO:0030261">
    <property type="term" value="P:chromosome condensation"/>
    <property type="evidence" value="ECO:0007669"/>
    <property type="project" value="UniProtKB-KW"/>
</dbReference>
<dbReference type="CDD" id="cd13831">
    <property type="entry name" value="HU"/>
    <property type="match status" value="1"/>
</dbReference>
<dbReference type="GO" id="GO:0003677">
    <property type="term" value="F:DNA binding"/>
    <property type="evidence" value="ECO:0007669"/>
    <property type="project" value="UniProtKB-KW"/>
</dbReference>
<keyword evidence="2" id="KW-0226">DNA condensation</keyword>
<accession>A0A1H9DPW0</accession>
<name>A0A1H9DPW0_9BACT</name>
<dbReference type="Proteomes" id="UP000199021">
    <property type="component" value="Unassembled WGS sequence"/>
</dbReference>